<keyword evidence="5" id="KW-1185">Reference proteome</keyword>
<organism evidence="4 5">
    <name type="scientific">Lacinutrix venerupis</name>
    <dbReference type="NCBI Taxonomy" id="1486034"/>
    <lineage>
        <taxon>Bacteria</taxon>
        <taxon>Pseudomonadati</taxon>
        <taxon>Bacteroidota</taxon>
        <taxon>Flavobacteriia</taxon>
        <taxon>Flavobacteriales</taxon>
        <taxon>Flavobacteriaceae</taxon>
        <taxon>Lacinutrix</taxon>
    </lineage>
</organism>
<evidence type="ECO:0000256" key="1">
    <source>
        <dbReference type="PROSITE-ProRule" id="PRU00169"/>
    </source>
</evidence>
<evidence type="ECO:0000313" key="4">
    <source>
        <dbReference type="EMBL" id="APX99931.1"/>
    </source>
</evidence>
<dbReference type="PROSITE" id="PS50110">
    <property type="entry name" value="RESPONSE_REGULATORY"/>
    <property type="match status" value="1"/>
</dbReference>
<evidence type="ECO:0008006" key="6">
    <source>
        <dbReference type="Google" id="ProtNLM"/>
    </source>
</evidence>
<dbReference type="Pfam" id="PF00072">
    <property type="entry name" value="Response_reg"/>
    <property type="match status" value="1"/>
</dbReference>
<dbReference type="GO" id="GO:0000156">
    <property type="term" value="F:phosphorelay response regulator activity"/>
    <property type="evidence" value="ECO:0007669"/>
    <property type="project" value="InterPro"/>
</dbReference>
<keyword evidence="1" id="KW-0597">Phosphoprotein</keyword>
<dbReference type="RefSeq" id="WP_076732712.1">
    <property type="nucleotide sequence ID" value="NZ_CP019352.1"/>
</dbReference>
<dbReference type="PANTHER" id="PTHR37299:SF1">
    <property type="entry name" value="STAGE 0 SPORULATION PROTEIN A HOMOLOG"/>
    <property type="match status" value="1"/>
</dbReference>
<gene>
    <name evidence="4" type="ORF">BWR22_06290</name>
</gene>
<dbReference type="Pfam" id="PF04397">
    <property type="entry name" value="LytTR"/>
    <property type="match status" value="1"/>
</dbReference>
<dbReference type="KEGG" id="lvn:BWR22_06290"/>
<evidence type="ECO:0000259" key="2">
    <source>
        <dbReference type="PROSITE" id="PS50110"/>
    </source>
</evidence>
<protein>
    <recommendedName>
        <fullName evidence="6">LytTR family two component transcriptional regulator</fullName>
    </recommendedName>
</protein>
<reference evidence="4 5" key="1">
    <citation type="submission" date="2017-01" db="EMBL/GenBank/DDBJ databases">
        <title>Complete genome of Lacinutrix venerupis DOK2-8 isolated from seawater in Dokdo.</title>
        <authorList>
            <person name="Chi W.-J."/>
            <person name="Kim J.H."/>
        </authorList>
    </citation>
    <scope>NUCLEOTIDE SEQUENCE [LARGE SCALE GENOMIC DNA]</scope>
    <source>
        <strain evidence="4 5">DOK2-8</strain>
    </source>
</reference>
<dbReference type="AlphaFoldDB" id="A0AAC9PVQ8"/>
<dbReference type="SMART" id="SM00850">
    <property type="entry name" value="LytTR"/>
    <property type="match status" value="1"/>
</dbReference>
<accession>A0AAC9PVQ8</accession>
<dbReference type="SMART" id="SM00448">
    <property type="entry name" value="REC"/>
    <property type="match status" value="1"/>
</dbReference>
<proteinExistence type="predicted"/>
<evidence type="ECO:0000313" key="5">
    <source>
        <dbReference type="Proteomes" id="UP000187506"/>
    </source>
</evidence>
<dbReference type="PROSITE" id="PS50930">
    <property type="entry name" value="HTH_LYTTR"/>
    <property type="match status" value="1"/>
</dbReference>
<feature type="domain" description="HTH LytTR-type" evidence="3">
    <location>
        <begin position="143"/>
        <end position="244"/>
    </location>
</feature>
<dbReference type="Gene3D" id="2.40.50.1020">
    <property type="entry name" value="LytTr DNA-binding domain"/>
    <property type="match status" value="1"/>
</dbReference>
<dbReference type="Proteomes" id="UP000187506">
    <property type="component" value="Chromosome"/>
</dbReference>
<feature type="modified residue" description="4-aspartylphosphate" evidence="1">
    <location>
        <position position="55"/>
    </location>
</feature>
<dbReference type="InterPro" id="IPR046947">
    <property type="entry name" value="LytR-like"/>
</dbReference>
<name>A0AAC9PVQ8_9FLAO</name>
<dbReference type="PANTHER" id="PTHR37299">
    <property type="entry name" value="TRANSCRIPTIONAL REGULATOR-RELATED"/>
    <property type="match status" value="1"/>
</dbReference>
<dbReference type="InterPro" id="IPR007492">
    <property type="entry name" value="LytTR_DNA-bd_dom"/>
</dbReference>
<dbReference type="InterPro" id="IPR011006">
    <property type="entry name" value="CheY-like_superfamily"/>
</dbReference>
<dbReference type="Gene3D" id="3.40.50.2300">
    <property type="match status" value="1"/>
</dbReference>
<dbReference type="EMBL" id="CP019352">
    <property type="protein sequence ID" value="APX99931.1"/>
    <property type="molecule type" value="Genomic_DNA"/>
</dbReference>
<dbReference type="GO" id="GO:0003677">
    <property type="term" value="F:DNA binding"/>
    <property type="evidence" value="ECO:0007669"/>
    <property type="project" value="InterPro"/>
</dbReference>
<dbReference type="InterPro" id="IPR001789">
    <property type="entry name" value="Sig_transdc_resp-reg_receiver"/>
</dbReference>
<sequence>MIKTILIDDEQHCITRLQDLISRHPNTFNVIAICNTVEEALNVVPKLQPDLVFLDIKIHDRTGFDFLRNLQAVNFKVIFTTAFDKYAIKAFKFSAFDYLLKPIDVDDFNDSVNRLKNKKNNETIESQIKNLFNNLKPNKNKIITIPSLTGFETLKTEDIVHLEADTSITHIYTKNKKTVVSKPIKFYEDLLDETSFFKTHKSYLININHVKKYYKGKHSYVVMSNNAQVPISVRKKEEFLKRFD</sequence>
<feature type="domain" description="Response regulatory" evidence="2">
    <location>
        <begin position="3"/>
        <end position="116"/>
    </location>
</feature>
<dbReference type="SUPFAM" id="SSF52172">
    <property type="entry name" value="CheY-like"/>
    <property type="match status" value="1"/>
</dbReference>
<evidence type="ECO:0000259" key="3">
    <source>
        <dbReference type="PROSITE" id="PS50930"/>
    </source>
</evidence>